<evidence type="ECO:0000259" key="2">
    <source>
        <dbReference type="Pfam" id="PF17930"/>
    </source>
</evidence>
<name>A0A7W9BK51_9RHOB</name>
<feature type="domain" description="LpxI C-terminal" evidence="1">
    <location>
        <begin position="129"/>
        <end position="288"/>
    </location>
</feature>
<sequence>MLALIAGTGDLPAVILSRVDGPVVTCALHGFSPSIDVEIPFRIEHLGSFLNVLRERGVTDICMVGAIRRPPIDPSEIDAATLPLVPRIQAAIAKGDDGALREVIAIFNDHGFAIKAAHDIAPDLLPAPGFPTKAQPSDWHLADAAEGERTIAEMGAGDIGQACIVRMGQVADREDVDGTDAMLARFHEDYIKPEPDTVLAALHQSIGSMLENITGSAADPVTADDGILFKAPKPTQDRRADLPTIGFQTAMGAAEAGLAGIVIEADGVLVLDLDSVVETLDAQGMFLWVRPKGAL</sequence>
<organism evidence="3 4">
    <name type="scientific">Yoonia ponticola</name>
    <dbReference type="NCBI Taxonomy" id="1524255"/>
    <lineage>
        <taxon>Bacteria</taxon>
        <taxon>Pseudomonadati</taxon>
        <taxon>Pseudomonadota</taxon>
        <taxon>Alphaproteobacteria</taxon>
        <taxon>Rhodobacterales</taxon>
        <taxon>Paracoccaceae</taxon>
        <taxon>Yoonia</taxon>
    </lineage>
</organism>
<evidence type="ECO:0000259" key="1">
    <source>
        <dbReference type="Pfam" id="PF06230"/>
    </source>
</evidence>
<evidence type="ECO:0008006" key="5">
    <source>
        <dbReference type="Google" id="ProtNLM"/>
    </source>
</evidence>
<evidence type="ECO:0000313" key="4">
    <source>
        <dbReference type="Proteomes" id="UP000535415"/>
    </source>
</evidence>
<dbReference type="PANTHER" id="PTHR39962">
    <property type="entry name" value="BLL4848 PROTEIN"/>
    <property type="match status" value="1"/>
</dbReference>
<dbReference type="InterPro" id="IPR010415">
    <property type="entry name" value="LpxI_C"/>
</dbReference>
<dbReference type="Pfam" id="PF17930">
    <property type="entry name" value="LpxI_N"/>
    <property type="match status" value="1"/>
</dbReference>
<reference evidence="3 4" key="1">
    <citation type="submission" date="2020-08" db="EMBL/GenBank/DDBJ databases">
        <title>Genomic Encyclopedia of Type Strains, Phase IV (KMG-IV): sequencing the most valuable type-strain genomes for metagenomic binning, comparative biology and taxonomic classification.</title>
        <authorList>
            <person name="Goeker M."/>
        </authorList>
    </citation>
    <scope>NUCLEOTIDE SEQUENCE [LARGE SCALE GENOMIC DNA]</scope>
    <source>
        <strain evidence="3 4">DSM 101064</strain>
    </source>
</reference>
<dbReference type="Pfam" id="PF06230">
    <property type="entry name" value="LpxI_C"/>
    <property type="match status" value="1"/>
</dbReference>
<evidence type="ECO:0000313" key="3">
    <source>
        <dbReference type="EMBL" id="MBB5721910.1"/>
    </source>
</evidence>
<dbReference type="Proteomes" id="UP000535415">
    <property type="component" value="Unassembled WGS sequence"/>
</dbReference>
<dbReference type="InterPro" id="IPR053174">
    <property type="entry name" value="LpxI"/>
</dbReference>
<dbReference type="Gene3D" id="3.40.50.20">
    <property type="match status" value="1"/>
</dbReference>
<dbReference type="Gene3D" id="3.40.140.80">
    <property type="match status" value="1"/>
</dbReference>
<dbReference type="PANTHER" id="PTHR39962:SF1">
    <property type="entry name" value="LPXI FAMILY PROTEIN"/>
    <property type="match status" value="1"/>
</dbReference>
<proteinExistence type="predicted"/>
<dbReference type="InterPro" id="IPR041255">
    <property type="entry name" value="LpxI_N"/>
</dbReference>
<dbReference type="RefSeq" id="WP_183527719.1">
    <property type="nucleotide sequence ID" value="NZ_JACIJM010000004.1"/>
</dbReference>
<comment type="caution">
    <text evidence="3">The sequence shown here is derived from an EMBL/GenBank/DDBJ whole genome shotgun (WGS) entry which is preliminary data.</text>
</comment>
<dbReference type="AlphaFoldDB" id="A0A7W9BK51"/>
<dbReference type="EMBL" id="JACIJM010000004">
    <property type="protein sequence ID" value="MBB5721910.1"/>
    <property type="molecule type" value="Genomic_DNA"/>
</dbReference>
<gene>
    <name evidence="3" type="ORF">FHS72_001534</name>
</gene>
<dbReference type="InterPro" id="IPR043167">
    <property type="entry name" value="LpxI_C_sf"/>
</dbReference>
<keyword evidence="4" id="KW-1185">Reference proteome</keyword>
<accession>A0A7W9BK51</accession>
<protein>
    <recommendedName>
        <fullName evidence="5">LpxI family protein</fullName>
    </recommendedName>
</protein>
<feature type="domain" description="LpxI N-terminal" evidence="2">
    <location>
        <begin position="2"/>
        <end position="124"/>
    </location>
</feature>